<dbReference type="Proteomes" id="UP001317705">
    <property type="component" value="Chromosome"/>
</dbReference>
<evidence type="ECO:0000256" key="4">
    <source>
        <dbReference type="SAM" id="MobiDB-lite"/>
    </source>
</evidence>
<dbReference type="Gene3D" id="3.10.129.10">
    <property type="entry name" value="Hotdog Thioesterase"/>
    <property type="match status" value="1"/>
</dbReference>
<feature type="compositionally biased region" description="Basic and acidic residues" evidence="4">
    <location>
        <begin position="130"/>
        <end position="145"/>
    </location>
</feature>
<dbReference type="RefSeq" id="WP_282000132.1">
    <property type="nucleotide sequence ID" value="NZ_AP027151.1"/>
</dbReference>
<keyword evidence="2 3" id="KW-0378">Hydrolase</keyword>
<gene>
    <name evidence="6" type="ORF">GURASL_29430</name>
</gene>
<sequence length="151" mass="16689">MEKVGEEQACRWTLIDTLLPKDTNPAGDIFGGVLMSLMDKAAAVIAWRHVRQEVVTAGAEGIAFLRPVRVGEVVKVRARIVCTGRTSLELAVTVEAENVFTGESQLAARGFFTMVALDETGRPTPVPQWEPRDDEERQLRDESLARRAKRG</sequence>
<dbReference type="EMBL" id="AP027151">
    <property type="protein sequence ID" value="BDV44020.1"/>
    <property type="molecule type" value="Genomic_DNA"/>
</dbReference>
<dbReference type="InterPro" id="IPR033120">
    <property type="entry name" value="HOTDOG_ACOT"/>
</dbReference>
<proteinExistence type="inferred from homology"/>
<comment type="similarity">
    <text evidence="1">Belongs to the acyl coenzyme A hydrolase family.</text>
</comment>
<evidence type="ECO:0000256" key="3">
    <source>
        <dbReference type="PROSITE-ProRule" id="PRU01106"/>
    </source>
</evidence>
<keyword evidence="7" id="KW-1185">Reference proteome</keyword>
<evidence type="ECO:0000259" key="5">
    <source>
        <dbReference type="PROSITE" id="PS51770"/>
    </source>
</evidence>
<name>A0ABM8EN46_9BACT</name>
<dbReference type="InterPro" id="IPR040170">
    <property type="entry name" value="Cytosol_ACT"/>
</dbReference>
<dbReference type="Pfam" id="PF03061">
    <property type="entry name" value="4HBT"/>
    <property type="match status" value="1"/>
</dbReference>
<organism evidence="6 7">
    <name type="scientific">Geotalea uraniireducens</name>
    <dbReference type="NCBI Taxonomy" id="351604"/>
    <lineage>
        <taxon>Bacteria</taxon>
        <taxon>Pseudomonadati</taxon>
        <taxon>Thermodesulfobacteriota</taxon>
        <taxon>Desulfuromonadia</taxon>
        <taxon>Geobacterales</taxon>
        <taxon>Geobacteraceae</taxon>
        <taxon>Geotalea</taxon>
    </lineage>
</organism>
<evidence type="ECO:0000313" key="6">
    <source>
        <dbReference type="EMBL" id="BDV44020.1"/>
    </source>
</evidence>
<dbReference type="PANTHER" id="PTHR11049:SF24">
    <property type="entry name" value="CYTOSOLIC ACYL COENZYME A THIOESTER HYDROLASE"/>
    <property type="match status" value="1"/>
</dbReference>
<evidence type="ECO:0000313" key="7">
    <source>
        <dbReference type="Proteomes" id="UP001317705"/>
    </source>
</evidence>
<evidence type="ECO:0000256" key="1">
    <source>
        <dbReference type="ARBA" id="ARBA00010458"/>
    </source>
</evidence>
<evidence type="ECO:0000256" key="2">
    <source>
        <dbReference type="ARBA" id="ARBA00022801"/>
    </source>
</evidence>
<feature type="domain" description="HotDog ACOT-type" evidence="5">
    <location>
        <begin position="8"/>
        <end position="120"/>
    </location>
</feature>
<reference evidence="6 7" key="1">
    <citation type="submission" date="2022-12" db="EMBL/GenBank/DDBJ databases">
        <title>Polyphasic characterization of Geotalea uranireducens NIT-SL11 newly isolated from a complex of sewage sludge and microbially reduced graphene oxide.</title>
        <authorList>
            <person name="Xie L."/>
            <person name="Yoshida N."/>
            <person name="Meng L."/>
        </authorList>
    </citation>
    <scope>NUCLEOTIDE SEQUENCE [LARGE SCALE GENOMIC DNA]</scope>
    <source>
        <strain evidence="6 7">NIT-SL11</strain>
    </source>
</reference>
<protein>
    <submittedName>
        <fullName evidence="6">Acyl-CoA thioesterase</fullName>
    </submittedName>
</protein>
<accession>A0ABM8EN46</accession>
<dbReference type="SUPFAM" id="SSF54637">
    <property type="entry name" value="Thioesterase/thiol ester dehydrase-isomerase"/>
    <property type="match status" value="1"/>
</dbReference>
<dbReference type="PROSITE" id="PS51770">
    <property type="entry name" value="HOTDOG_ACOT"/>
    <property type="match status" value="1"/>
</dbReference>
<dbReference type="PANTHER" id="PTHR11049">
    <property type="entry name" value="ACYL COENZYME A THIOESTER HYDROLASE"/>
    <property type="match status" value="1"/>
</dbReference>
<feature type="region of interest" description="Disordered" evidence="4">
    <location>
        <begin position="122"/>
        <end position="151"/>
    </location>
</feature>
<dbReference type="CDD" id="cd03442">
    <property type="entry name" value="BFIT_BACH"/>
    <property type="match status" value="1"/>
</dbReference>
<dbReference type="InterPro" id="IPR006683">
    <property type="entry name" value="Thioestr_dom"/>
</dbReference>
<dbReference type="InterPro" id="IPR029069">
    <property type="entry name" value="HotDog_dom_sf"/>
</dbReference>